<dbReference type="GO" id="GO:0004712">
    <property type="term" value="F:protein serine/threonine/tyrosine kinase activity"/>
    <property type="evidence" value="ECO:0007669"/>
    <property type="project" value="UniProtKB-EC"/>
</dbReference>
<comment type="catalytic activity">
    <reaction evidence="8">
        <text>L-seryl-[protein] + ATP = O-phospho-L-seryl-[protein] + ADP + H(+)</text>
        <dbReference type="Rhea" id="RHEA:17989"/>
        <dbReference type="Rhea" id="RHEA-COMP:9863"/>
        <dbReference type="Rhea" id="RHEA-COMP:11604"/>
        <dbReference type="ChEBI" id="CHEBI:15378"/>
        <dbReference type="ChEBI" id="CHEBI:29999"/>
        <dbReference type="ChEBI" id="CHEBI:30616"/>
        <dbReference type="ChEBI" id="CHEBI:83421"/>
        <dbReference type="ChEBI" id="CHEBI:456216"/>
        <dbReference type="EC" id="2.7.12.1"/>
    </reaction>
</comment>
<evidence type="ECO:0000256" key="11">
    <source>
        <dbReference type="PROSITE-ProRule" id="PRU10141"/>
    </source>
</evidence>
<keyword evidence="4" id="KW-0808">Transferase</keyword>
<evidence type="ECO:0000256" key="12">
    <source>
        <dbReference type="SAM" id="MobiDB-lite"/>
    </source>
</evidence>
<dbReference type="Gene3D" id="3.30.200.20">
    <property type="entry name" value="Phosphorylase Kinase, domain 1"/>
    <property type="match status" value="1"/>
</dbReference>
<sequence length="1018" mass="108409">MPSATARPHYNPAGQAQQPGTGSFNLPPLHLGPASARGHGNGNGAPPTSRVPPLDRAAHARTLPNSSGQAAPVSARGDVYARLSQGLPSIETARSARLQTARGVPPPQQEQPQPQRQAYGEPLQAVPPHMQGQGAGAPSSARGRLPPAAQQQQRQVAAHSANSLPPVDSPGSSTGLTPRAAGLMRNTAQPSLAGPQVHQHQHQQQGVDGGRTAHAGSQSVPGDEGHLFASTNGAAMQQAPALQQAWAPAPLLAQPQDQHAWALAPPPAQPQQHVWLQQQQYQQHKHQQQQYQQQIYASGPPPPVQQLPSPNSADHLAKLHSFQSAVGGDVLKPAGLLDSGPLESEAIKAVRRQSQPPLGPLQQGLPSSAAQSYLQPQPLAHDPYSGAALQAAAAHLPPASWGQQPARSSFDGKAAAQRLSQPAAPLLPGLPFVEHAAAEGQAAVLQPPVQAPPPQRMRAAPPHAPPAQQQVQYQLQQEYQQHQQRPNIFAPAPGSDLDLVAAVAEEVAEYDLLRQEELEVQEKAAAVAAAAQRVSALAERSSGGPLPTVRAGSSASSRLPSPKPMSLAASEQRPMSAARALQQWGHLLTPFEQSEILSFAAVWFVGKPGAPKIRGARGAGDKCGAETHHGYDDTRGDYLTVVGDHIAYRFEVTGVLGRGSFGQVLRCVDHRSGTEVALKMIRSKRRFQKQAAIEAAILDLLRKEDPDDSVNIVRTYESFTFRGHLCITFELLGINLYEQIKAGNFQGSSIHVVRRVAQQVLVTLRFLLRLKIVHCDLKPENILLRERGKMAVKVIDFGSSCYVNQRLYTYIQSRFYRSPEVILGLPYGPPIDMWSMGCILAELCTGQPIFPGEDEREQLACIMELLGAPPRALVQAAPRANLFFDTNTWSPLPCPPNSRGKTHRLSSRTLERALGGCDDAPFLDFLRRCLQWEPESRMTPDEALQHPWIAGSILGASALQGFSNAALPAGSSRSSAAGTWRPSAGGGGSSVESGVGGGLAALASGLLSGTARVAAGFL</sequence>
<feature type="region of interest" description="Disordered" evidence="12">
    <location>
        <begin position="98"/>
        <end position="179"/>
    </location>
</feature>
<dbReference type="AlphaFoldDB" id="A0A2P6UZP3"/>
<evidence type="ECO:0000256" key="6">
    <source>
        <dbReference type="ARBA" id="ARBA00022777"/>
    </source>
</evidence>
<feature type="region of interest" description="Disordered" evidence="12">
    <location>
        <begin position="279"/>
        <end position="312"/>
    </location>
</feature>
<dbReference type="SUPFAM" id="SSF56112">
    <property type="entry name" value="Protein kinase-like (PK-like)"/>
    <property type="match status" value="1"/>
</dbReference>
<evidence type="ECO:0000313" key="15">
    <source>
        <dbReference type="Proteomes" id="UP000239649"/>
    </source>
</evidence>
<evidence type="ECO:0000256" key="9">
    <source>
        <dbReference type="ARBA" id="ARBA00049308"/>
    </source>
</evidence>
<evidence type="ECO:0000256" key="5">
    <source>
        <dbReference type="ARBA" id="ARBA00022741"/>
    </source>
</evidence>
<dbReference type="OrthoDB" id="9332038at2759"/>
<accession>A0A2P6UZP3</accession>
<evidence type="ECO:0000259" key="13">
    <source>
        <dbReference type="PROSITE" id="PS50011"/>
    </source>
</evidence>
<comment type="similarity">
    <text evidence="1">Belongs to the protein kinase superfamily. CMGC Ser/Thr protein kinase family. MNB/DYRK subfamily.</text>
</comment>
<feature type="binding site" evidence="11">
    <location>
        <position position="679"/>
    </location>
    <ligand>
        <name>ATP</name>
        <dbReference type="ChEBI" id="CHEBI:30616"/>
    </ligand>
</feature>
<feature type="compositionally biased region" description="Low complexity" evidence="12">
    <location>
        <begin position="148"/>
        <end position="161"/>
    </location>
</feature>
<dbReference type="Pfam" id="PF00069">
    <property type="entry name" value="Pkinase"/>
    <property type="match status" value="1"/>
</dbReference>
<evidence type="ECO:0000256" key="1">
    <source>
        <dbReference type="ARBA" id="ARBA00008867"/>
    </source>
</evidence>
<keyword evidence="15" id="KW-1185">Reference proteome</keyword>
<dbReference type="CDD" id="cd14210">
    <property type="entry name" value="PKc_DYRK"/>
    <property type="match status" value="1"/>
</dbReference>
<dbReference type="InterPro" id="IPR008271">
    <property type="entry name" value="Ser/Thr_kinase_AS"/>
</dbReference>
<dbReference type="EMBL" id="LHPF02000068">
    <property type="protein sequence ID" value="PSC67293.1"/>
    <property type="molecule type" value="Genomic_DNA"/>
</dbReference>
<gene>
    <name evidence="14" type="ORF">C2E20_9032</name>
</gene>
<feature type="region of interest" description="Disordered" evidence="12">
    <location>
        <begin position="447"/>
        <end position="473"/>
    </location>
</feature>
<dbReference type="InterPro" id="IPR017441">
    <property type="entry name" value="Protein_kinase_ATP_BS"/>
</dbReference>
<name>A0A2P6UZP3_9CHLO</name>
<dbReference type="GO" id="GO:0004674">
    <property type="term" value="F:protein serine/threonine kinase activity"/>
    <property type="evidence" value="ECO:0007669"/>
    <property type="project" value="UniProtKB-KW"/>
</dbReference>
<dbReference type="PANTHER" id="PTHR24058:SF22">
    <property type="entry name" value="DUAL SPECIFICITY TYROSINE-PHOSPHORYLATION-REGULATED KINASE 4"/>
    <property type="match status" value="1"/>
</dbReference>
<evidence type="ECO:0000256" key="4">
    <source>
        <dbReference type="ARBA" id="ARBA00022679"/>
    </source>
</evidence>
<evidence type="ECO:0000256" key="2">
    <source>
        <dbReference type="ARBA" id="ARBA00013203"/>
    </source>
</evidence>
<comment type="caution">
    <text evidence="14">The sequence shown here is derived from an EMBL/GenBank/DDBJ whole genome shotgun (WGS) entry which is preliminary data.</text>
</comment>
<evidence type="ECO:0000256" key="3">
    <source>
        <dbReference type="ARBA" id="ARBA00022527"/>
    </source>
</evidence>
<evidence type="ECO:0000256" key="7">
    <source>
        <dbReference type="ARBA" id="ARBA00022840"/>
    </source>
</evidence>
<dbReference type="SMART" id="SM00220">
    <property type="entry name" value="S_TKc"/>
    <property type="match status" value="1"/>
</dbReference>
<dbReference type="Gene3D" id="3.30.10.30">
    <property type="entry name" value="DYRK"/>
    <property type="match status" value="1"/>
</dbReference>
<dbReference type="InterPro" id="IPR000719">
    <property type="entry name" value="Prot_kinase_dom"/>
</dbReference>
<comment type="catalytic activity">
    <reaction evidence="9">
        <text>L-threonyl-[protein] + ATP = O-phospho-L-threonyl-[protein] + ADP + H(+)</text>
        <dbReference type="Rhea" id="RHEA:46608"/>
        <dbReference type="Rhea" id="RHEA-COMP:11060"/>
        <dbReference type="Rhea" id="RHEA-COMP:11605"/>
        <dbReference type="ChEBI" id="CHEBI:15378"/>
        <dbReference type="ChEBI" id="CHEBI:30013"/>
        <dbReference type="ChEBI" id="CHEBI:30616"/>
        <dbReference type="ChEBI" id="CHEBI:61977"/>
        <dbReference type="ChEBI" id="CHEBI:456216"/>
        <dbReference type="EC" id="2.7.12.1"/>
    </reaction>
</comment>
<dbReference type="GO" id="GO:0005524">
    <property type="term" value="F:ATP binding"/>
    <property type="evidence" value="ECO:0007669"/>
    <property type="project" value="UniProtKB-UniRule"/>
</dbReference>
<dbReference type="PROSITE" id="PS00107">
    <property type="entry name" value="PROTEIN_KINASE_ATP"/>
    <property type="match status" value="1"/>
</dbReference>
<evidence type="ECO:0000256" key="10">
    <source>
        <dbReference type="ARBA" id="ARBA00051680"/>
    </source>
</evidence>
<keyword evidence="3" id="KW-0723">Serine/threonine-protein kinase</keyword>
<dbReference type="Gene3D" id="1.10.510.10">
    <property type="entry name" value="Transferase(Phosphotransferase) domain 1"/>
    <property type="match status" value="1"/>
</dbReference>
<dbReference type="PROSITE" id="PS00108">
    <property type="entry name" value="PROTEIN_KINASE_ST"/>
    <property type="match status" value="1"/>
</dbReference>
<keyword evidence="6" id="KW-0418">Kinase</keyword>
<reference evidence="14 15" key="1">
    <citation type="journal article" date="2018" name="Plant J.">
        <title>Genome sequences of Chlorella sorokiniana UTEX 1602 and Micractinium conductrix SAG 241.80: implications to maltose excretion by a green alga.</title>
        <authorList>
            <person name="Arriola M.B."/>
            <person name="Velmurugan N."/>
            <person name="Zhang Y."/>
            <person name="Plunkett M.H."/>
            <person name="Hondzo H."/>
            <person name="Barney B.M."/>
        </authorList>
    </citation>
    <scope>NUCLEOTIDE SEQUENCE [LARGE SCALE GENOMIC DNA]</scope>
    <source>
        <strain evidence="14 15">SAG 241.80</strain>
    </source>
</reference>
<feature type="region of interest" description="Disordered" evidence="12">
    <location>
        <begin position="537"/>
        <end position="570"/>
    </location>
</feature>
<dbReference type="EC" id="2.7.12.1" evidence="2"/>
<dbReference type="STRING" id="554055.A0A2P6UZP3"/>
<dbReference type="InterPro" id="IPR042521">
    <property type="entry name" value="DYRK"/>
</dbReference>
<dbReference type="GO" id="GO:0005856">
    <property type="term" value="C:cytoskeleton"/>
    <property type="evidence" value="ECO:0007669"/>
    <property type="project" value="TreeGrafter"/>
</dbReference>
<dbReference type="InterPro" id="IPR011009">
    <property type="entry name" value="Kinase-like_dom_sf"/>
</dbReference>
<keyword evidence="7 11" id="KW-0067">ATP-binding</keyword>
<dbReference type="PROSITE" id="PS50011">
    <property type="entry name" value="PROTEIN_KINASE_DOM"/>
    <property type="match status" value="1"/>
</dbReference>
<feature type="region of interest" description="Disordered" evidence="12">
    <location>
        <begin position="396"/>
        <end position="417"/>
    </location>
</feature>
<dbReference type="GO" id="GO:0005737">
    <property type="term" value="C:cytoplasm"/>
    <property type="evidence" value="ECO:0007669"/>
    <property type="project" value="TreeGrafter"/>
</dbReference>
<evidence type="ECO:0000313" key="14">
    <source>
        <dbReference type="EMBL" id="PSC67293.1"/>
    </source>
</evidence>
<dbReference type="InterPro" id="IPR050494">
    <property type="entry name" value="Ser_Thr_dual-spec_kinase"/>
</dbReference>
<feature type="region of interest" description="Disordered" evidence="12">
    <location>
        <begin position="191"/>
        <end position="223"/>
    </location>
</feature>
<feature type="domain" description="Protein kinase" evidence="13">
    <location>
        <begin position="650"/>
        <end position="949"/>
    </location>
</feature>
<feature type="region of interest" description="Disordered" evidence="12">
    <location>
        <begin position="1"/>
        <end position="77"/>
    </location>
</feature>
<feature type="compositionally biased region" description="Low complexity" evidence="12">
    <location>
        <begin position="279"/>
        <end position="296"/>
    </location>
</feature>
<organism evidence="14 15">
    <name type="scientific">Micractinium conductrix</name>
    <dbReference type="NCBI Taxonomy" id="554055"/>
    <lineage>
        <taxon>Eukaryota</taxon>
        <taxon>Viridiplantae</taxon>
        <taxon>Chlorophyta</taxon>
        <taxon>core chlorophytes</taxon>
        <taxon>Trebouxiophyceae</taxon>
        <taxon>Chlorellales</taxon>
        <taxon>Chlorellaceae</taxon>
        <taxon>Chlorella clade</taxon>
        <taxon>Micractinium</taxon>
    </lineage>
</organism>
<feature type="compositionally biased region" description="Low complexity" evidence="12">
    <location>
        <begin position="196"/>
        <end position="205"/>
    </location>
</feature>
<feature type="compositionally biased region" description="Low complexity" evidence="12">
    <location>
        <begin position="456"/>
        <end position="473"/>
    </location>
</feature>
<evidence type="ECO:0000256" key="8">
    <source>
        <dbReference type="ARBA" id="ARBA00049003"/>
    </source>
</evidence>
<protein>
    <recommendedName>
        <fullName evidence="2">dual-specificity kinase</fullName>
        <ecNumber evidence="2">2.7.12.1</ecNumber>
    </recommendedName>
</protein>
<dbReference type="PANTHER" id="PTHR24058">
    <property type="entry name" value="DUAL SPECIFICITY PROTEIN KINASE"/>
    <property type="match status" value="1"/>
</dbReference>
<proteinExistence type="inferred from homology"/>
<comment type="catalytic activity">
    <reaction evidence="10">
        <text>L-tyrosyl-[protein] + ATP = O-phospho-L-tyrosyl-[protein] + ADP + H(+)</text>
        <dbReference type="Rhea" id="RHEA:10596"/>
        <dbReference type="Rhea" id="RHEA-COMP:10136"/>
        <dbReference type="Rhea" id="RHEA-COMP:20101"/>
        <dbReference type="ChEBI" id="CHEBI:15378"/>
        <dbReference type="ChEBI" id="CHEBI:30616"/>
        <dbReference type="ChEBI" id="CHEBI:46858"/>
        <dbReference type="ChEBI" id="CHEBI:61978"/>
        <dbReference type="ChEBI" id="CHEBI:456216"/>
        <dbReference type="EC" id="2.7.12.1"/>
    </reaction>
</comment>
<feature type="compositionally biased region" description="Polar residues" evidence="12">
    <location>
        <begin position="14"/>
        <end position="24"/>
    </location>
</feature>
<dbReference type="Proteomes" id="UP000239649">
    <property type="component" value="Unassembled WGS sequence"/>
</dbReference>
<keyword evidence="5 11" id="KW-0547">Nucleotide-binding</keyword>